<proteinExistence type="predicted"/>
<keyword evidence="3" id="KW-1185">Reference proteome</keyword>
<dbReference type="InterPro" id="IPR012337">
    <property type="entry name" value="RNaseH-like_sf"/>
</dbReference>
<dbReference type="AlphaFoldDB" id="A0AAV5QID3"/>
<dbReference type="EMBL" id="BTFZ01000002">
    <property type="protein sequence ID" value="GMM34245.1"/>
    <property type="molecule type" value="Genomic_DNA"/>
</dbReference>
<reference evidence="2 3" key="1">
    <citation type="journal article" date="2023" name="Elife">
        <title>Identification of key yeast species and microbe-microbe interactions impacting larval growth of Drosophila in the wild.</title>
        <authorList>
            <person name="Mure A."/>
            <person name="Sugiura Y."/>
            <person name="Maeda R."/>
            <person name="Honda K."/>
            <person name="Sakurai N."/>
            <person name="Takahashi Y."/>
            <person name="Watada M."/>
            <person name="Katoh T."/>
            <person name="Gotoh A."/>
            <person name="Gotoh Y."/>
            <person name="Taniguchi I."/>
            <person name="Nakamura K."/>
            <person name="Hayashi T."/>
            <person name="Katayama T."/>
            <person name="Uemura T."/>
            <person name="Hattori Y."/>
        </authorList>
    </citation>
    <scope>NUCLEOTIDE SEQUENCE [LARGE SCALE GENOMIC DNA]</scope>
    <source>
        <strain evidence="2 3">SC-9</strain>
    </source>
</reference>
<dbReference type="RefSeq" id="XP_064851245.1">
    <property type="nucleotide sequence ID" value="XM_064995173.1"/>
</dbReference>
<dbReference type="GeneID" id="90072224"/>
<dbReference type="Pfam" id="PF21762">
    <property type="entry name" value="DEDDh_C"/>
    <property type="match status" value="1"/>
</dbReference>
<name>A0AAV5QID3_9ASCO</name>
<evidence type="ECO:0000313" key="2">
    <source>
        <dbReference type="EMBL" id="GMM34245.1"/>
    </source>
</evidence>
<evidence type="ECO:0000313" key="3">
    <source>
        <dbReference type="Proteomes" id="UP001360560"/>
    </source>
</evidence>
<protein>
    <submittedName>
        <fullName evidence="2">Gfd2 protein</fullName>
    </submittedName>
</protein>
<dbReference type="InterPro" id="IPR048519">
    <property type="entry name" value="Gfd2/YDR514C-like_C"/>
</dbReference>
<dbReference type="PANTHER" id="PTHR28083">
    <property type="entry name" value="GOOD FOR FULL DBP5 ACTIVITY PROTEIN 2"/>
    <property type="match status" value="1"/>
</dbReference>
<dbReference type="SUPFAM" id="SSF53098">
    <property type="entry name" value="Ribonuclease H-like"/>
    <property type="match status" value="1"/>
</dbReference>
<feature type="domain" description="Gfd2/YDR514C-like C-terminal" evidence="1">
    <location>
        <begin position="97"/>
        <end position="287"/>
    </location>
</feature>
<comment type="caution">
    <text evidence="2">The sequence shown here is derived from an EMBL/GenBank/DDBJ whole genome shotgun (WGS) entry which is preliminary data.</text>
</comment>
<gene>
    <name evidence="2" type="ORF">DASC09_015700</name>
</gene>
<dbReference type="GO" id="GO:0005634">
    <property type="term" value="C:nucleus"/>
    <property type="evidence" value="ECO:0007669"/>
    <property type="project" value="TreeGrafter"/>
</dbReference>
<sequence length="383" mass="43971">MGRNNIKFASRREVDIPYSKLAGVNLDYVLQDLLVDINNAPDDPGFNECQAQLHAHIKAYEKQVRTNKFFHNDVFASRSHHDSFFKTLEMVYSKKRILVSIDIEAYEFSHDIVTEIGLSIYDPRSHYCENGFQGSGKIKKVHIIIKENMKYRNGQYVRDNQDNFLGGPSYILSIREAAMVMQLLVNYYFPEDLEFTKCGAFGVSLVGHDVGGDIKWLMSLGVRFPKYITEHNGSPNNHFILDTQKLWKYTFGDRYSSLWKILNFFEVPNGYLHNGGNDALFTLILLMVITDPAIRSYKNFDKMNQYFLPDDVAFCLNNNKTPKPNPSVTSSYTSNAIHVYSNEEYAKTLARYVDISIVSATNIKENIKIDSVGKTIKAIFEDY</sequence>
<accession>A0AAV5QID3</accession>
<dbReference type="PANTHER" id="PTHR28083:SF1">
    <property type="entry name" value="GOOD FOR FULL DBP5 ACTIVITY PROTEIN 2"/>
    <property type="match status" value="1"/>
</dbReference>
<evidence type="ECO:0000259" key="1">
    <source>
        <dbReference type="Pfam" id="PF21762"/>
    </source>
</evidence>
<dbReference type="Proteomes" id="UP001360560">
    <property type="component" value="Unassembled WGS sequence"/>
</dbReference>
<dbReference type="InterPro" id="IPR040151">
    <property type="entry name" value="Gfd2/YDR514C-like"/>
</dbReference>
<organism evidence="2 3">
    <name type="scientific">Saccharomycopsis crataegensis</name>
    <dbReference type="NCBI Taxonomy" id="43959"/>
    <lineage>
        <taxon>Eukaryota</taxon>
        <taxon>Fungi</taxon>
        <taxon>Dikarya</taxon>
        <taxon>Ascomycota</taxon>
        <taxon>Saccharomycotina</taxon>
        <taxon>Saccharomycetes</taxon>
        <taxon>Saccharomycopsidaceae</taxon>
        <taxon>Saccharomycopsis</taxon>
    </lineage>
</organism>